<comment type="caution">
    <text evidence="3">The sequence shown here is derived from an EMBL/GenBank/DDBJ whole genome shotgun (WGS) entry which is preliminary data.</text>
</comment>
<feature type="non-terminal residue" evidence="3">
    <location>
        <position position="1"/>
    </location>
</feature>
<organism evidence="3 4">
    <name type="scientific">Heliomicrobium undosum</name>
    <dbReference type="NCBI Taxonomy" id="121734"/>
    <lineage>
        <taxon>Bacteria</taxon>
        <taxon>Bacillati</taxon>
        <taxon>Bacillota</taxon>
        <taxon>Clostridia</taxon>
        <taxon>Eubacteriales</taxon>
        <taxon>Heliobacteriaceae</taxon>
        <taxon>Heliomicrobium</taxon>
    </lineage>
</organism>
<dbReference type="GO" id="GO:0005524">
    <property type="term" value="F:ATP binding"/>
    <property type="evidence" value="ECO:0007669"/>
    <property type="project" value="InterPro"/>
</dbReference>
<reference evidence="3 4" key="1">
    <citation type="submission" date="2020-01" db="EMBL/GenBank/DDBJ databases">
        <title>Whole-genome sequence of Heliobacterium undosum DSM 13378.</title>
        <authorList>
            <person name="Kyndt J.A."/>
            <person name="Meyer T.E."/>
        </authorList>
    </citation>
    <scope>NUCLEOTIDE SEQUENCE [LARGE SCALE GENOMIC DNA]</scope>
    <source>
        <strain evidence="3 4">DSM 13378</strain>
    </source>
</reference>
<dbReference type="Gene3D" id="3.40.50.300">
    <property type="entry name" value="P-loop containing nucleotide triphosphate hydrolases"/>
    <property type="match status" value="1"/>
</dbReference>
<sequence length="167" mass="18787">CPCGHLGDPEKECLCSPVSVERYRNRISGPLWDRMDLQVSVTRPAYNDLVDSAKVPPEGEESSETVLNRVIEARRRQWRRNRALSQRLPLLQIQPAVCNAHLDAGALKKVAELDGESETLLSQAYRRLGLSGRGLHRILKVARTIADLDSSERIGKIHLAEALRFRL</sequence>
<dbReference type="Pfam" id="PF01078">
    <property type="entry name" value="Mg_chelatase"/>
    <property type="match status" value="1"/>
</dbReference>
<dbReference type="InterPro" id="IPR000523">
    <property type="entry name" value="Mg_chelatse_chII-like_cat_dom"/>
</dbReference>
<name>A0A845L783_9FIRM</name>
<dbReference type="GO" id="GO:0006508">
    <property type="term" value="P:proteolysis"/>
    <property type="evidence" value="ECO:0007669"/>
    <property type="project" value="UniProtKB-KW"/>
</dbReference>
<dbReference type="Proteomes" id="UP000463470">
    <property type="component" value="Unassembled WGS sequence"/>
</dbReference>
<dbReference type="GO" id="GO:0008233">
    <property type="term" value="F:peptidase activity"/>
    <property type="evidence" value="ECO:0007669"/>
    <property type="project" value="UniProtKB-KW"/>
</dbReference>
<protein>
    <submittedName>
        <fullName evidence="3">ATP-dependent protease</fullName>
    </submittedName>
</protein>
<dbReference type="InterPro" id="IPR025158">
    <property type="entry name" value="Mg_chelat-rel_C"/>
</dbReference>
<dbReference type="SUPFAM" id="SSF52540">
    <property type="entry name" value="P-loop containing nucleoside triphosphate hydrolases"/>
    <property type="match status" value="1"/>
</dbReference>
<dbReference type="PANTHER" id="PTHR32039:SF7">
    <property type="entry name" value="COMPETENCE PROTEIN COMM"/>
    <property type="match status" value="1"/>
</dbReference>
<dbReference type="OrthoDB" id="9813147at2"/>
<evidence type="ECO:0000259" key="2">
    <source>
        <dbReference type="Pfam" id="PF13335"/>
    </source>
</evidence>
<dbReference type="EMBL" id="WXEY01000015">
    <property type="protein sequence ID" value="MZP30520.1"/>
    <property type="molecule type" value="Genomic_DNA"/>
</dbReference>
<gene>
    <name evidence="3" type="ORF">GTO91_12425</name>
</gene>
<accession>A0A845L783</accession>
<feature type="domain" description="Magnesium chelatase ChlI-like catalytic" evidence="1">
    <location>
        <begin position="1"/>
        <end position="46"/>
    </location>
</feature>
<keyword evidence="4" id="KW-1185">Reference proteome</keyword>
<evidence type="ECO:0000313" key="3">
    <source>
        <dbReference type="EMBL" id="MZP30520.1"/>
    </source>
</evidence>
<dbReference type="InterPro" id="IPR027417">
    <property type="entry name" value="P-loop_NTPase"/>
</dbReference>
<dbReference type="RefSeq" id="WP_161259047.1">
    <property type="nucleotide sequence ID" value="NZ_WXEY01000015.1"/>
</dbReference>
<keyword evidence="3" id="KW-0378">Hydrolase</keyword>
<dbReference type="InterPro" id="IPR045006">
    <property type="entry name" value="CHLI-like"/>
</dbReference>
<dbReference type="PANTHER" id="PTHR32039">
    <property type="entry name" value="MAGNESIUM-CHELATASE SUBUNIT CHLI"/>
    <property type="match status" value="1"/>
</dbReference>
<proteinExistence type="predicted"/>
<evidence type="ECO:0000313" key="4">
    <source>
        <dbReference type="Proteomes" id="UP000463470"/>
    </source>
</evidence>
<dbReference type="Pfam" id="PF13335">
    <property type="entry name" value="Mg_chelatase_C"/>
    <property type="match status" value="1"/>
</dbReference>
<dbReference type="AlphaFoldDB" id="A0A845L783"/>
<feature type="domain" description="Mg chelatase-related protein C-terminal" evidence="2">
    <location>
        <begin position="60"/>
        <end position="166"/>
    </location>
</feature>
<keyword evidence="3" id="KW-0645">Protease</keyword>
<evidence type="ECO:0000259" key="1">
    <source>
        <dbReference type="Pfam" id="PF01078"/>
    </source>
</evidence>